<dbReference type="OrthoDB" id="9816564at2"/>
<comment type="caution">
    <text evidence="2">The sequence shown here is derived from an EMBL/GenBank/DDBJ whole genome shotgun (WGS) entry which is preliminary data.</text>
</comment>
<evidence type="ECO:0000313" key="3">
    <source>
        <dbReference type="Proteomes" id="UP000230390"/>
    </source>
</evidence>
<proteinExistence type="predicted"/>
<dbReference type="SUPFAM" id="SSF102588">
    <property type="entry name" value="LmbE-like"/>
    <property type="match status" value="1"/>
</dbReference>
<sequence length="292" mass="31746">MKSHLLLDQLDFDAFERVVILSPHLDDAALSCGGLLHALQGVSTLVVTLCSGNPPPVSSTDGRAKLPARRGHVSPRIRRAEDIAAMRAINAEFVHLSFPDSIYRRSPDSGKLIYRSARERWAAPHAGDAAHIEELFQLLRRICLDLGPVLLVSPMGIGDHVDHQITARVAMRLAAAAAGASLLFYEDFPYVAQAHSGRGDADGPLAALARLHLAPAKRLVVPVDVDGKMRVLRHYVSQVPVLFGSDENMRAAIEGNAHEGQACERYWRARNTGIDTPARPAAPTPRKRKAVP</sequence>
<name>A0A2G8TG73_9BURK</name>
<organism evidence="2 3">
    <name type="scientific">Massilia eurypsychrophila</name>
    <dbReference type="NCBI Taxonomy" id="1485217"/>
    <lineage>
        <taxon>Bacteria</taxon>
        <taxon>Pseudomonadati</taxon>
        <taxon>Pseudomonadota</taxon>
        <taxon>Betaproteobacteria</taxon>
        <taxon>Burkholderiales</taxon>
        <taxon>Oxalobacteraceae</taxon>
        <taxon>Telluria group</taxon>
        <taxon>Massilia</taxon>
    </lineage>
</organism>
<dbReference type="Gene3D" id="3.40.50.10320">
    <property type="entry name" value="LmbE-like"/>
    <property type="match status" value="1"/>
</dbReference>
<evidence type="ECO:0000256" key="1">
    <source>
        <dbReference type="SAM" id="MobiDB-lite"/>
    </source>
</evidence>
<dbReference type="InterPro" id="IPR024078">
    <property type="entry name" value="LmbE-like_dom_sf"/>
</dbReference>
<feature type="region of interest" description="Disordered" evidence="1">
    <location>
        <begin position="273"/>
        <end position="292"/>
    </location>
</feature>
<protein>
    <submittedName>
        <fullName evidence="2">PIG-L family deacetylase</fullName>
    </submittedName>
</protein>
<gene>
    <name evidence="2" type="ORF">CR105_11135</name>
</gene>
<dbReference type="AlphaFoldDB" id="A0A2G8TG73"/>
<dbReference type="Pfam" id="PF02585">
    <property type="entry name" value="PIG-L"/>
    <property type="match status" value="1"/>
</dbReference>
<dbReference type="InterPro" id="IPR003737">
    <property type="entry name" value="GlcNAc_PI_deacetylase-related"/>
</dbReference>
<dbReference type="EMBL" id="PDOC01000005">
    <property type="protein sequence ID" value="PIL45013.1"/>
    <property type="molecule type" value="Genomic_DNA"/>
</dbReference>
<dbReference type="RefSeq" id="WP_099788517.1">
    <property type="nucleotide sequence ID" value="NZ_JBHLYV010000032.1"/>
</dbReference>
<evidence type="ECO:0000313" key="2">
    <source>
        <dbReference type="EMBL" id="PIL45013.1"/>
    </source>
</evidence>
<reference evidence="2 3" key="1">
    <citation type="submission" date="2017-10" db="EMBL/GenBank/DDBJ databases">
        <title>Massilia psychrophilum sp. nov., a novel purple-pigmented bacterium isolated from Tianshan glacier, Xinjiang Municipality, China.</title>
        <authorList>
            <person name="Wang H."/>
        </authorList>
    </citation>
    <scope>NUCLEOTIDE SEQUENCE [LARGE SCALE GENOMIC DNA]</scope>
    <source>
        <strain evidence="2 3">JCM 30074</strain>
    </source>
</reference>
<dbReference type="Proteomes" id="UP000230390">
    <property type="component" value="Unassembled WGS sequence"/>
</dbReference>
<keyword evidence="3" id="KW-1185">Reference proteome</keyword>
<accession>A0A2G8TG73</accession>